<accession>A0ABS5YLG8</accession>
<evidence type="ECO:0000256" key="2">
    <source>
        <dbReference type="ARBA" id="ARBA00023315"/>
    </source>
</evidence>
<dbReference type="RefSeq" id="WP_215786827.1">
    <property type="nucleotide sequence ID" value="NZ_JAHKKG010000004.1"/>
</dbReference>
<feature type="domain" description="N-acetyltransferase" evidence="3">
    <location>
        <begin position="144"/>
        <end position="286"/>
    </location>
</feature>
<dbReference type="PANTHER" id="PTHR43877:SF1">
    <property type="entry name" value="ACETYLTRANSFERASE"/>
    <property type="match status" value="1"/>
</dbReference>
<keyword evidence="1" id="KW-0808">Transferase</keyword>
<evidence type="ECO:0000259" key="3">
    <source>
        <dbReference type="PROSITE" id="PS51186"/>
    </source>
</evidence>
<evidence type="ECO:0000256" key="1">
    <source>
        <dbReference type="ARBA" id="ARBA00022679"/>
    </source>
</evidence>
<protein>
    <submittedName>
        <fullName evidence="4">GNAT family N-acetyltransferase</fullName>
    </submittedName>
</protein>
<dbReference type="PROSITE" id="PS51186">
    <property type="entry name" value="GNAT"/>
    <property type="match status" value="1"/>
</dbReference>
<keyword evidence="5" id="KW-1185">Reference proteome</keyword>
<dbReference type="Proteomes" id="UP001519654">
    <property type="component" value="Unassembled WGS sequence"/>
</dbReference>
<proteinExistence type="predicted"/>
<reference evidence="4 5" key="1">
    <citation type="submission" date="2021-06" db="EMBL/GenBank/DDBJ databases">
        <title>Actinoplanes lichenicola sp. nov., and Actinoplanes ovalisporus sp. nov., isolated from lichen in Thailand.</title>
        <authorList>
            <person name="Saeng-In P."/>
            <person name="Kanchanasin P."/>
            <person name="Yuki M."/>
            <person name="Kudo T."/>
            <person name="Ohkuma M."/>
            <person name="Phongsopitanun W."/>
            <person name="Tanasupawat S."/>
        </authorList>
    </citation>
    <scope>NUCLEOTIDE SEQUENCE [LARGE SCALE GENOMIC DNA]</scope>
    <source>
        <strain evidence="4 5">NBRC 110975</strain>
    </source>
</reference>
<organism evidence="4 5">
    <name type="scientific">Paractinoplanes bogorensis</name>
    <dbReference type="NCBI Taxonomy" id="1610840"/>
    <lineage>
        <taxon>Bacteria</taxon>
        <taxon>Bacillati</taxon>
        <taxon>Actinomycetota</taxon>
        <taxon>Actinomycetes</taxon>
        <taxon>Micromonosporales</taxon>
        <taxon>Micromonosporaceae</taxon>
        <taxon>Paractinoplanes</taxon>
    </lineage>
</organism>
<gene>
    <name evidence="4" type="ORF">KOI35_12495</name>
</gene>
<evidence type="ECO:0000313" key="5">
    <source>
        <dbReference type="Proteomes" id="UP001519654"/>
    </source>
</evidence>
<dbReference type="InterPro" id="IPR000182">
    <property type="entry name" value="GNAT_dom"/>
</dbReference>
<keyword evidence="2" id="KW-0012">Acyltransferase</keyword>
<dbReference type="CDD" id="cd04301">
    <property type="entry name" value="NAT_SF"/>
    <property type="match status" value="1"/>
</dbReference>
<dbReference type="InterPro" id="IPR050832">
    <property type="entry name" value="Bact_Acetyltransf"/>
</dbReference>
<dbReference type="EMBL" id="JAHKKG010000004">
    <property type="protein sequence ID" value="MBU2664314.1"/>
    <property type="molecule type" value="Genomic_DNA"/>
</dbReference>
<dbReference type="PANTHER" id="PTHR43877">
    <property type="entry name" value="AMINOALKYLPHOSPHONATE N-ACETYLTRANSFERASE-RELATED-RELATED"/>
    <property type="match status" value="1"/>
</dbReference>
<comment type="caution">
    <text evidence="4">The sequence shown here is derived from an EMBL/GenBank/DDBJ whole genome shotgun (WGS) entry which is preliminary data.</text>
</comment>
<dbReference type="Pfam" id="PF00583">
    <property type="entry name" value="Acetyltransf_1"/>
    <property type="match status" value="2"/>
</dbReference>
<dbReference type="InterPro" id="IPR016181">
    <property type="entry name" value="Acyl_CoA_acyltransferase"/>
</dbReference>
<dbReference type="Gene3D" id="3.40.630.30">
    <property type="match status" value="1"/>
</dbReference>
<sequence>MTKMTAMHVTPLVDPAHRDRFAWLAAGDDGRPLGTAFLWLPLAGTSADAQIHVHPAERRHGVGAELLRTMSGAARGHGMTALLSEPVRSDDDGDRFCVANGLRRVLVLIYTRLDLRSTTTPAVEAVPGYRLVHWEGTVAAELAETFVRARSAMDDMPMGEAAYVPQTWDVARLHSVADAVARRGETLCTTAAIGPDGEMAGFTELVVPASATGDGQHYGTGVLPAHRGRGLARWMKAAQISRVRERFAALEGLLADTADANVAMRRANESLGYAPTHQSLLYQRDL</sequence>
<evidence type="ECO:0000313" key="4">
    <source>
        <dbReference type="EMBL" id="MBU2664314.1"/>
    </source>
</evidence>
<dbReference type="SUPFAM" id="SSF55729">
    <property type="entry name" value="Acyl-CoA N-acyltransferases (Nat)"/>
    <property type="match status" value="2"/>
</dbReference>
<name>A0ABS5YLG8_9ACTN</name>